<reference evidence="1 2" key="1">
    <citation type="submission" date="2018-05" db="EMBL/GenBank/DDBJ databases">
        <title>Salinimonas sp. HMF8227 Genome sequencing and assembly.</title>
        <authorList>
            <person name="Kang H."/>
            <person name="Kang J."/>
            <person name="Cha I."/>
            <person name="Kim H."/>
            <person name="Joh K."/>
        </authorList>
    </citation>
    <scope>NUCLEOTIDE SEQUENCE [LARGE SCALE GENOMIC DNA]</scope>
    <source>
        <strain evidence="1 2">HMF8227</strain>
    </source>
</reference>
<keyword evidence="2" id="KW-1185">Reference proteome</keyword>
<evidence type="ECO:0000313" key="1">
    <source>
        <dbReference type="EMBL" id="AWL12548.1"/>
    </source>
</evidence>
<accession>A0A2S2E4G2</accession>
<protein>
    <submittedName>
        <fullName evidence="1">Uncharacterized protein</fullName>
    </submittedName>
</protein>
<organism evidence="1 2">
    <name type="scientific">Saliniradius amylolyticus</name>
    <dbReference type="NCBI Taxonomy" id="2183582"/>
    <lineage>
        <taxon>Bacteria</taxon>
        <taxon>Pseudomonadati</taxon>
        <taxon>Pseudomonadota</taxon>
        <taxon>Gammaproteobacteria</taxon>
        <taxon>Alteromonadales</taxon>
        <taxon>Alteromonadaceae</taxon>
        <taxon>Saliniradius</taxon>
    </lineage>
</organism>
<proteinExistence type="predicted"/>
<dbReference type="AlphaFoldDB" id="A0A2S2E4G2"/>
<dbReference type="EMBL" id="CP029347">
    <property type="protein sequence ID" value="AWL12548.1"/>
    <property type="molecule type" value="Genomic_DNA"/>
</dbReference>
<dbReference type="KEGG" id="salh:HMF8227_02087"/>
<dbReference type="Proteomes" id="UP000245728">
    <property type="component" value="Chromosome"/>
</dbReference>
<gene>
    <name evidence="1" type="ORF">HMF8227_02087</name>
</gene>
<name>A0A2S2E4G2_9ALTE</name>
<sequence>MNSEAISVNQQQPRFKMCHFYFNTNFLQTETSSL</sequence>
<evidence type="ECO:0000313" key="2">
    <source>
        <dbReference type="Proteomes" id="UP000245728"/>
    </source>
</evidence>